<dbReference type="CDD" id="cd02042">
    <property type="entry name" value="ParAB_family"/>
    <property type="match status" value="1"/>
</dbReference>
<proteinExistence type="predicted"/>
<dbReference type="NCBIfam" id="NF041546">
    <property type="entry name" value="ParA_partition"/>
    <property type="match status" value="1"/>
</dbReference>
<organism evidence="2 3">
    <name type="scientific">Ancylobacter polymorphus</name>
    <dbReference type="NCBI Taxonomy" id="223390"/>
    <lineage>
        <taxon>Bacteria</taxon>
        <taxon>Pseudomonadati</taxon>
        <taxon>Pseudomonadota</taxon>
        <taxon>Alphaproteobacteria</taxon>
        <taxon>Hyphomicrobiales</taxon>
        <taxon>Xanthobacteraceae</taxon>
        <taxon>Ancylobacter</taxon>
    </lineage>
</organism>
<sequence>MSGRIITIAQQKGGSGKTTLAAHLAVALSQRPLEGEPTRVALLDCDPQGSLGEWFEVRERTLGDEATGLSFRTASGWGARREARSLARDHHFIIIDTPPKSDVESRPAIEVADLVGVPVQPTPVDLWATRPTLEMINKEGASCLLVINRAQPRAALTKEIASAIEALAHPAAHARLGNRVGFAASMGQGLTLLETEPGSKGALEVEALAAEFMALLRR</sequence>
<dbReference type="AlphaFoldDB" id="A0A9E6ZRT6"/>
<dbReference type="SUPFAM" id="SSF52540">
    <property type="entry name" value="P-loop containing nucleoside triphosphate hydrolases"/>
    <property type="match status" value="1"/>
</dbReference>
<reference evidence="2" key="1">
    <citation type="submission" date="2021-09" db="EMBL/GenBank/DDBJ databases">
        <title>Network and meta-omics reveal the key degrader and cooperation patterns in an efficient 1,4-dioxane-degrading microbial community.</title>
        <authorList>
            <person name="Dai C."/>
        </authorList>
    </citation>
    <scope>NUCLEOTIDE SEQUENCE</scope>
    <source>
        <strain evidence="2">ZM13</strain>
    </source>
</reference>
<accession>A0A9E6ZRT6</accession>
<protein>
    <submittedName>
        <fullName evidence="2">ParA family protein</fullName>
    </submittedName>
</protein>
<dbReference type="PANTHER" id="PTHR13696">
    <property type="entry name" value="P-LOOP CONTAINING NUCLEOSIDE TRIPHOSPHATE HYDROLASE"/>
    <property type="match status" value="1"/>
</dbReference>
<evidence type="ECO:0000313" key="2">
    <source>
        <dbReference type="EMBL" id="UOK70571.1"/>
    </source>
</evidence>
<dbReference type="Proteomes" id="UP000831684">
    <property type="component" value="Chromosome"/>
</dbReference>
<evidence type="ECO:0000313" key="3">
    <source>
        <dbReference type="Proteomes" id="UP000831684"/>
    </source>
</evidence>
<dbReference type="EMBL" id="CP083239">
    <property type="protein sequence ID" value="UOK70571.1"/>
    <property type="molecule type" value="Genomic_DNA"/>
</dbReference>
<dbReference type="RefSeq" id="WP_244376955.1">
    <property type="nucleotide sequence ID" value="NZ_CP083239.1"/>
</dbReference>
<dbReference type="Pfam" id="PF01656">
    <property type="entry name" value="CbiA"/>
    <property type="match status" value="1"/>
</dbReference>
<dbReference type="KEGG" id="apol:K9D25_17870"/>
<evidence type="ECO:0000259" key="1">
    <source>
        <dbReference type="Pfam" id="PF01656"/>
    </source>
</evidence>
<dbReference type="InterPro" id="IPR002586">
    <property type="entry name" value="CobQ/CobB/MinD/ParA_Nub-bd_dom"/>
</dbReference>
<dbReference type="PIRSF" id="PIRSF009320">
    <property type="entry name" value="Nuc_binding_HP_1000"/>
    <property type="match status" value="1"/>
</dbReference>
<dbReference type="InterPro" id="IPR050678">
    <property type="entry name" value="DNA_Partitioning_ATPase"/>
</dbReference>
<feature type="domain" description="CobQ/CobB/MinD/ParA nucleotide binding" evidence="1">
    <location>
        <begin position="6"/>
        <end position="153"/>
    </location>
</feature>
<dbReference type="InterPro" id="IPR027417">
    <property type="entry name" value="P-loop_NTPase"/>
</dbReference>
<name>A0A9E6ZRT6_9HYPH</name>
<gene>
    <name evidence="2" type="ORF">K9D25_17870</name>
</gene>
<dbReference type="Gene3D" id="3.40.50.300">
    <property type="entry name" value="P-loop containing nucleotide triphosphate hydrolases"/>
    <property type="match status" value="1"/>
</dbReference>
<dbReference type="InterPro" id="IPR048089">
    <property type="entry name" value="McdA"/>
</dbReference>
<dbReference type="PANTHER" id="PTHR13696:SF96">
    <property type="entry name" value="COBQ_COBB_MIND_PARA NUCLEOTIDE BINDING DOMAIN-CONTAINING PROTEIN"/>
    <property type="match status" value="1"/>
</dbReference>